<dbReference type="Gene3D" id="3.30.300.150">
    <property type="entry name" value="DNA polymerase III, tau subunit, domain V"/>
    <property type="match status" value="1"/>
</dbReference>
<comment type="catalytic activity">
    <reaction evidence="10 11">
        <text>DNA(n) + a 2'-deoxyribonucleoside 5'-triphosphate = DNA(n+1) + diphosphate</text>
        <dbReference type="Rhea" id="RHEA:22508"/>
        <dbReference type="Rhea" id="RHEA-COMP:17339"/>
        <dbReference type="Rhea" id="RHEA-COMP:17340"/>
        <dbReference type="ChEBI" id="CHEBI:33019"/>
        <dbReference type="ChEBI" id="CHEBI:61560"/>
        <dbReference type="ChEBI" id="CHEBI:173112"/>
        <dbReference type="EC" id="2.7.7.7"/>
    </reaction>
</comment>
<dbReference type="InterPro" id="IPR021029">
    <property type="entry name" value="DNA_pol_III_tau_dom-5"/>
</dbReference>
<evidence type="ECO:0000256" key="1">
    <source>
        <dbReference type="ARBA" id="ARBA00006360"/>
    </source>
</evidence>
<dbReference type="RefSeq" id="WP_252465068.1">
    <property type="nucleotide sequence ID" value="NZ_JALBWM010000012.1"/>
</dbReference>
<keyword evidence="4 11" id="KW-0235">DNA replication</keyword>
<accession>A0A9X2EL37</accession>
<keyword evidence="2 11" id="KW-0808">Transferase</keyword>
<dbReference type="PRINTS" id="PR00300">
    <property type="entry name" value="CLPPROTEASEA"/>
</dbReference>
<dbReference type="PANTHER" id="PTHR11669:SF0">
    <property type="entry name" value="PROTEIN STICHEL-LIKE 2"/>
    <property type="match status" value="1"/>
</dbReference>
<evidence type="ECO:0000256" key="3">
    <source>
        <dbReference type="ARBA" id="ARBA00022695"/>
    </source>
</evidence>
<dbReference type="InterPro" id="IPR022754">
    <property type="entry name" value="DNA_pol_III_gamma-3"/>
</dbReference>
<dbReference type="InterPro" id="IPR008921">
    <property type="entry name" value="DNA_pol3_clamp-load_cplx_C"/>
</dbReference>
<evidence type="ECO:0000256" key="6">
    <source>
        <dbReference type="ARBA" id="ARBA00022741"/>
    </source>
</evidence>
<dbReference type="InterPro" id="IPR012763">
    <property type="entry name" value="DNA_pol_III_sug/sutau_N"/>
</dbReference>
<dbReference type="NCBIfam" id="NF005942">
    <property type="entry name" value="PRK07994.1"/>
    <property type="match status" value="1"/>
</dbReference>
<dbReference type="Proteomes" id="UP001139028">
    <property type="component" value="Unassembled WGS sequence"/>
</dbReference>
<dbReference type="PANTHER" id="PTHR11669">
    <property type="entry name" value="REPLICATION FACTOR C / DNA POLYMERASE III GAMMA-TAU SUBUNIT"/>
    <property type="match status" value="1"/>
</dbReference>
<dbReference type="InterPro" id="IPR003593">
    <property type="entry name" value="AAA+_ATPase"/>
</dbReference>
<keyword evidence="3 11" id="KW-0548">Nucleotidyltransferase</keyword>
<reference evidence="14" key="1">
    <citation type="journal article" date="2022" name="Arch. Microbiol.">
        <title>Microbulbifer okhotskensis sp. nov., isolated from a deep bottom sediment of the Okhotsk Sea.</title>
        <authorList>
            <person name="Romanenko L."/>
            <person name="Kurilenko V."/>
            <person name="Otstavnykh N."/>
            <person name="Velansky P."/>
            <person name="Isaeva M."/>
            <person name="Mikhailov V."/>
        </authorList>
    </citation>
    <scope>NUCLEOTIDE SEQUENCE</scope>
    <source>
        <strain evidence="14">OS29</strain>
    </source>
</reference>
<dbReference type="CDD" id="cd00009">
    <property type="entry name" value="AAA"/>
    <property type="match status" value="1"/>
</dbReference>
<keyword evidence="15" id="KW-1185">Reference proteome</keyword>
<comment type="caution">
    <text evidence="14">The sequence shown here is derived from an EMBL/GenBank/DDBJ whole genome shotgun (WGS) entry which is preliminary data.</text>
</comment>
<gene>
    <name evidence="11 14" type="primary">dnaX</name>
    <name evidence="14" type="ORF">MO867_04640</name>
</gene>
<dbReference type="InterPro" id="IPR001270">
    <property type="entry name" value="ClpA/B"/>
</dbReference>
<keyword evidence="8 11" id="KW-0067">ATP-binding</keyword>
<dbReference type="FunFam" id="3.40.50.300:FF:000014">
    <property type="entry name" value="DNA polymerase III subunit gamma/tau"/>
    <property type="match status" value="1"/>
</dbReference>
<dbReference type="FunFam" id="1.10.8.60:FF:000013">
    <property type="entry name" value="DNA polymerase III subunit gamma/tau"/>
    <property type="match status" value="1"/>
</dbReference>
<evidence type="ECO:0000256" key="5">
    <source>
        <dbReference type="ARBA" id="ARBA00022723"/>
    </source>
</evidence>
<comment type="subunit">
    <text evidence="11">DNA polymerase III contains a core (composed of alpha, epsilon and theta chains) that associates with a tau subunit. This core dimerizes to form the POLIII' complex. PolIII' associates with the gamma complex (composed of gamma, delta, delta', psi and chi chains) and with the beta chain to form the complete DNA polymerase III complex.</text>
</comment>
<keyword evidence="7" id="KW-0862">Zinc</keyword>
<comment type="function">
    <text evidence="11">DNA polymerase III is a complex, multichain enzyme responsible for most of the replicative synthesis in bacteria. This DNA polymerase also exhibits 3' to 5' exonuclease activity.</text>
</comment>
<dbReference type="SUPFAM" id="SSF52540">
    <property type="entry name" value="P-loop containing nucleoside triphosphate hydrolases"/>
    <property type="match status" value="1"/>
</dbReference>
<dbReference type="InterPro" id="IPR050238">
    <property type="entry name" value="DNA_Rep/Repair_Clamp_Loader"/>
</dbReference>
<dbReference type="CDD" id="cd18137">
    <property type="entry name" value="HLD_clamp_pol_III_gamma_tau"/>
    <property type="match status" value="1"/>
</dbReference>
<evidence type="ECO:0000313" key="14">
    <source>
        <dbReference type="EMBL" id="MCO1333624.1"/>
    </source>
</evidence>
<dbReference type="GO" id="GO:0003677">
    <property type="term" value="F:DNA binding"/>
    <property type="evidence" value="ECO:0007669"/>
    <property type="project" value="InterPro"/>
</dbReference>
<dbReference type="Gene3D" id="3.40.50.300">
    <property type="entry name" value="P-loop containing nucleotide triphosphate hydrolases"/>
    <property type="match status" value="1"/>
</dbReference>
<comment type="similarity">
    <text evidence="1 11">Belongs to the DnaX/STICHEL family.</text>
</comment>
<keyword evidence="9 11" id="KW-0239">DNA-directed DNA polymerase</keyword>
<feature type="region of interest" description="Disordered" evidence="12">
    <location>
        <begin position="383"/>
        <end position="443"/>
    </location>
</feature>
<keyword evidence="6 11" id="KW-0547">Nucleotide-binding</keyword>
<dbReference type="Pfam" id="PF22608">
    <property type="entry name" value="DNAX_ATPase_lid"/>
    <property type="match status" value="1"/>
</dbReference>
<evidence type="ECO:0000259" key="13">
    <source>
        <dbReference type="SMART" id="SM00382"/>
    </source>
</evidence>
<dbReference type="GO" id="GO:0005524">
    <property type="term" value="F:ATP binding"/>
    <property type="evidence" value="ECO:0007669"/>
    <property type="project" value="UniProtKB-KW"/>
</dbReference>
<keyword evidence="5" id="KW-0479">Metal-binding</keyword>
<dbReference type="FunFam" id="1.20.272.10:FF:000003">
    <property type="entry name" value="DNA polymerase III subunit gamma/tau"/>
    <property type="match status" value="1"/>
</dbReference>
<dbReference type="Pfam" id="PF13177">
    <property type="entry name" value="DNA_pol3_delta2"/>
    <property type="match status" value="1"/>
</dbReference>
<feature type="domain" description="AAA+ ATPase" evidence="13">
    <location>
        <begin position="37"/>
        <end position="177"/>
    </location>
</feature>
<feature type="compositionally biased region" description="Polar residues" evidence="12">
    <location>
        <begin position="386"/>
        <end position="395"/>
    </location>
</feature>
<evidence type="ECO:0000256" key="11">
    <source>
        <dbReference type="RuleBase" id="RU364063"/>
    </source>
</evidence>
<evidence type="ECO:0000313" key="15">
    <source>
        <dbReference type="Proteomes" id="UP001139028"/>
    </source>
</evidence>
<dbReference type="Gene3D" id="1.20.272.10">
    <property type="match status" value="1"/>
</dbReference>
<dbReference type="AlphaFoldDB" id="A0A9X2EL37"/>
<dbReference type="NCBIfam" id="TIGR02397">
    <property type="entry name" value="dnaX_nterm"/>
    <property type="match status" value="1"/>
</dbReference>
<proteinExistence type="inferred from homology"/>
<dbReference type="InterPro" id="IPR038249">
    <property type="entry name" value="PolIII_tau_V_sf"/>
</dbReference>
<dbReference type="SUPFAM" id="SSF48019">
    <property type="entry name" value="post-AAA+ oligomerization domain-like"/>
    <property type="match status" value="1"/>
</dbReference>
<dbReference type="Gene3D" id="1.10.8.60">
    <property type="match status" value="1"/>
</dbReference>
<evidence type="ECO:0000256" key="8">
    <source>
        <dbReference type="ARBA" id="ARBA00022840"/>
    </source>
</evidence>
<dbReference type="EMBL" id="JALBWM010000012">
    <property type="protein sequence ID" value="MCO1333624.1"/>
    <property type="molecule type" value="Genomic_DNA"/>
</dbReference>
<dbReference type="GO" id="GO:0009360">
    <property type="term" value="C:DNA polymerase III complex"/>
    <property type="evidence" value="ECO:0007669"/>
    <property type="project" value="InterPro"/>
</dbReference>
<protein>
    <recommendedName>
        <fullName evidence="11">DNA polymerase III subunit gamma/tau</fullName>
        <ecNumber evidence="11">2.7.7.7</ecNumber>
    </recommendedName>
</protein>
<dbReference type="GO" id="GO:0006261">
    <property type="term" value="P:DNA-templated DNA replication"/>
    <property type="evidence" value="ECO:0007669"/>
    <property type="project" value="TreeGrafter"/>
</dbReference>
<evidence type="ECO:0000256" key="9">
    <source>
        <dbReference type="ARBA" id="ARBA00022932"/>
    </source>
</evidence>
<dbReference type="SMART" id="SM00382">
    <property type="entry name" value="AAA"/>
    <property type="match status" value="1"/>
</dbReference>
<evidence type="ECO:0000256" key="12">
    <source>
        <dbReference type="SAM" id="MobiDB-lite"/>
    </source>
</evidence>
<dbReference type="GO" id="GO:0003887">
    <property type="term" value="F:DNA-directed DNA polymerase activity"/>
    <property type="evidence" value="ECO:0007669"/>
    <property type="project" value="UniProtKB-KW"/>
</dbReference>
<dbReference type="EC" id="2.7.7.7" evidence="11"/>
<organism evidence="14 15">
    <name type="scientific">Microbulbifer okhotskensis</name>
    <dbReference type="NCBI Taxonomy" id="2926617"/>
    <lineage>
        <taxon>Bacteria</taxon>
        <taxon>Pseudomonadati</taxon>
        <taxon>Pseudomonadota</taxon>
        <taxon>Gammaproteobacteria</taxon>
        <taxon>Cellvibrionales</taxon>
        <taxon>Microbulbiferaceae</taxon>
        <taxon>Microbulbifer</taxon>
    </lineage>
</organism>
<name>A0A9X2EL37_9GAMM</name>
<dbReference type="NCBIfam" id="NF004046">
    <property type="entry name" value="PRK05563.1"/>
    <property type="match status" value="1"/>
</dbReference>
<dbReference type="GO" id="GO:0046872">
    <property type="term" value="F:metal ion binding"/>
    <property type="evidence" value="ECO:0007669"/>
    <property type="project" value="UniProtKB-KW"/>
</dbReference>
<dbReference type="InterPro" id="IPR045085">
    <property type="entry name" value="HLD_clamp_pol_III_gamma_tau"/>
</dbReference>
<evidence type="ECO:0000256" key="10">
    <source>
        <dbReference type="ARBA" id="ARBA00049244"/>
    </source>
</evidence>
<evidence type="ECO:0000256" key="4">
    <source>
        <dbReference type="ARBA" id="ARBA00022705"/>
    </source>
</evidence>
<evidence type="ECO:0000256" key="2">
    <source>
        <dbReference type="ARBA" id="ARBA00022679"/>
    </source>
</evidence>
<evidence type="ECO:0000256" key="7">
    <source>
        <dbReference type="ARBA" id="ARBA00022833"/>
    </source>
</evidence>
<dbReference type="Pfam" id="PF12169">
    <property type="entry name" value="DNA_pol3_gamma3"/>
    <property type="match status" value="1"/>
</dbReference>
<dbReference type="Pfam" id="PF12170">
    <property type="entry name" value="DNA_pol3_tau_5"/>
    <property type="match status" value="1"/>
</dbReference>
<sequence>MSYQVLARKWRPRLFREMVGQEHVLQALINALDNERLHHAYLFAGTRGVGKTTIARILAKCLNCEEGVSSEPCGQCHACNEIADGRFVDLIEVDAASRTKVEDTRELLENVQYAPTRGRYKVYLIDEVHMLSNSSFNALLKTLEEPPPHVKFLLATTDPQKLPVTVLSRCLQFKLKNMSPERVVGHLKFVLEQEQVPFEDGALWHLARAADGSMRDGMSLTDQAIAFGGGKITEAEVRGMLGSIDSRLVWKLLQALSDEDAPGLFAVVAELSQQAPDYSAALVELADNLHRIAVAQLLPQSIDNSLGDGEKLRALAERLGPENVQLYYQMALHARRDLPLAPDQRSGFEMALLRMLAFRPQGVADIPRAPLPAAESKGVDALPCEQQPSMSNSEVSPAKKPEAVQPPARSVATGLERVPHKQVSKSSGYDRVVGSEVESPQQTVPETGIGESMIEFEQEPAPSAPLLQNEREARQEQRPQRQDVLAELRQRVAEVESMPVEVTAVASKEPAAKIYNQELPKAQLEALTPGSWPVMYRQLGITGILHSIAQHLEMVGRQDNILSFTLDESYSSLYDEIHQRRLGDLFGDFFQQPVVAQIQVGQVHGSTPARLVAATRQERLEAAHDALLADPLVQELQAELSAELVPDSVESLVDAD</sequence>
<dbReference type="InterPro" id="IPR027417">
    <property type="entry name" value="P-loop_NTPase"/>
</dbReference>